<reference evidence="2" key="1">
    <citation type="journal article" date="2019" name="Int. J. Syst. Evol. Microbiol.">
        <title>The Global Catalogue of Microorganisms (GCM) 10K type strain sequencing project: providing services to taxonomists for standard genome sequencing and annotation.</title>
        <authorList>
            <consortium name="The Broad Institute Genomics Platform"/>
            <consortium name="The Broad Institute Genome Sequencing Center for Infectious Disease"/>
            <person name="Wu L."/>
            <person name="Ma J."/>
        </authorList>
    </citation>
    <scope>NUCLEOTIDE SEQUENCE [LARGE SCALE GENOMIC DNA]</scope>
    <source>
        <strain evidence="2">KCTC 42899</strain>
    </source>
</reference>
<comment type="caution">
    <text evidence="1">The sequence shown here is derived from an EMBL/GenBank/DDBJ whole genome shotgun (WGS) entry which is preliminary data.</text>
</comment>
<evidence type="ECO:0000313" key="1">
    <source>
        <dbReference type="EMBL" id="MFC3529680.1"/>
    </source>
</evidence>
<evidence type="ECO:0000313" key="2">
    <source>
        <dbReference type="Proteomes" id="UP001595721"/>
    </source>
</evidence>
<dbReference type="Proteomes" id="UP001595721">
    <property type="component" value="Unassembled WGS sequence"/>
</dbReference>
<name>A0ABV7R6N5_9RHOB</name>
<dbReference type="EMBL" id="JBHRXJ010000013">
    <property type="protein sequence ID" value="MFC3529680.1"/>
    <property type="molecule type" value="Genomic_DNA"/>
</dbReference>
<dbReference type="RefSeq" id="WP_374427731.1">
    <property type="nucleotide sequence ID" value="NZ_JBHRXJ010000013.1"/>
</dbReference>
<dbReference type="InterPro" id="IPR027417">
    <property type="entry name" value="P-loop_NTPase"/>
</dbReference>
<sequence length="199" mass="21134">MPAEYPFPFPLRPRRVHEAGGPLAASLAAASAARAGDSLWVRPHWLSEMPNPAGLSAWLDPSRLLLAQARDQTEVLAVAEDALRDGAAPLVVITLTESLSLTAGRRLQLAAEAGGATGLCLIPEGMGSPAAETRWHCAPVFDARTDAQARPDSTLQCWRLIKNKEGTLGAWHVRWDATARRLVVVSPVGQRPGSAGAPD</sequence>
<dbReference type="SUPFAM" id="SSF52540">
    <property type="entry name" value="P-loop containing nucleoside triphosphate hydrolases"/>
    <property type="match status" value="1"/>
</dbReference>
<proteinExistence type="predicted"/>
<keyword evidence="2" id="KW-1185">Reference proteome</keyword>
<protein>
    <submittedName>
        <fullName evidence="1">ImuA family protein</fullName>
    </submittedName>
</protein>
<gene>
    <name evidence="1" type="ORF">ACFOMH_15990</name>
</gene>
<dbReference type="Gene3D" id="3.40.50.300">
    <property type="entry name" value="P-loop containing nucleotide triphosphate hydrolases"/>
    <property type="match status" value="1"/>
</dbReference>
<accession>A0ABV7R6N5</accession>
<organism evidence="1 2">
    <name type="scientific">Paracoccus mangrovi</name>
    <dbReference type="NCBI Taxonomy" id="1715645"/>
    <lineage>
        <taxon>Bacteria</taxon>
        <taxon>Pseudomonadati</taxon>
        <taxon>Pseudomonadota</taxon>
        <taxon>Alphaproteobacteria</taxon>
        <taxon>Rhodobacterales</taxon>
        <taxon>Paracoccaceae</taxon>
        <taxon>Paracoccus</taxon>
    </lineage>
</organism>